<dbReference type="EC" id="2.7.1.30" evidence="9"/>
<dbReference type="Gene3D" id="3.30.420.40">
    <property type="match status" value="2"/>
</dbReference>
<dbReference type="InterPro" id="IPR018485">
    <property type="entry name" value="FGGY_C"/>
</dbReference>
<feature type="binding site" evidence="9">
    <location>
        <position position="308"/>
    </location>
    <ligand>
        <name>ATP</name>
        <dbReference type="ChEBI" id="CHEBI:30616"/>
    </ligand>
</feature>
<feature type="binding site" evidence="9">
    <location>
        <position position="12"/>
    </location>
    <ligand>
        <name>ATP</name>
        <dbReference type="ChEBI" id="CHEBI:30616"/>
    </ligand>
</feature>
<feature type="binding site" evidence="9">
    <location>
        <position position="83"/>
    </location>
    <ligand>
        <name>sn-glycerol 3-phosphate</name>
        <dbReference type="ChEBI" id="CHEBI:57597"/>
    </ligand>
</feature>
<dbReference type="InterPro" id="IPR018483">
    <property type="entry name" value="Carb_kinase_FGGY_CS"/>
</dbReference>
<dbReference type="Pfam" id="PF02782">
    <property type="entry name" value="FGGY_C"/>
    <property type="match status" value="1"/>
</dbReference>
<dbReference type="AlphaFoldDB" id="A0A1G4SEX3"/>
<dbReference type="PANTHER" id="PTHR10196:SF69">
    <property type="entry name" value="GLYCEROL KINASE"/>
    <property type="match status" value="1"/>
</dbReference>
<dbReference type="OrthoDB" id="9805576at2"/>
<dbReference type="RefSeq" id="WP_090648582.1">
    <property type="nucleotide sequence ID" value="NZ_CBCRYE010000002.1"/>
</dbReference>
<feature type="binding site" evidence="9">
    <location>
        <position position="82"/>
    </location>
    <ligand>
        <name>sn-glycerol 3-phosphate</name>
        <dbReference type="ChEBI" id="CHEBI:57597"/>
    </ligand>
</feature>
<evidence type="ECO:0000256" key="10">
    <source>
        <dbReference type="RuleBase" id="RU003733"/>
    </source>
</evidence>
<evidence type="ECO:0000256" key="3">
    <source>
        <dbReference type="ARBA" id="ARBA00022679"/>
    </source>
</evidence>
<keyword evidence="3 9" id="KW-0808">Transferase</keyword>
<feature type="binding site" evidence="9">
    <location>
        <position position="244"/>
    </location>
    <ligand>
        <name>glycerol</name>
        <dbReference type="ChEBI" id="CHEBI:17754"/>
    </ligand>
</feature>
<feature type="binding site" evidence="9">
    <location>
        <position position="134"/>
    </location>
    <ligand>
        <name>sn-glycerol 3-phosphate</name>
        <dbReference type="ChEBI" id="CHEBI:57597"/>
    </ligand>
</feature>
<feature type="domain" description="Carbohydrate kinase FGGY C-terminal" evidence="12">
    <location>
        <begin position="260"/>
        <end position="448"/>
    </location>
</feature>
<dbReference type="GO" id="GO:0005524">
    <property type="term" value="F:ATP binding"/>
    <property type="evidence" value="ECO:0007669"/>
    <property type="project" value="UniProtKB-UniRule"/>
</dbReference>
<dbReference type="Proteomes" id="UP000199150">
    <property type="component" value="Unassembled WGS sequence"/>
</dbReference>
<dbReference type="SUPFAM" id="SSF53067">
    <property type="entry name" value="Actin-like ATPase domain"/>
    <property type="match status" value="2"/>
</dbReference>
<evidence type="ECO:0000259" key="11">
    <source>
        <dbReference type="Pfam" id="PF00370"/>
    </source>
</evidence>
<gene>
    <name evidence="9" type="primary">glpK</name>
    <name evidence="13" type="ORF">SAMN02927928_2562</name>
</gene>
<dbReference type="Pfam" id="PF00370">
    <property type="entry name" value="FGGY_N"/>
    <property type="match status" value="1"/>
</dbReference>
<evidence type="ECO:0000256" key="6">
    <source>
        <dbReference type="ARBA" id="ARBA00022798"/>
    </source>
</evidence>
<evidence type="ECO:0000256" key="8">
    <source>
        <dbReference type="ARBA" id="ARBA00052101"/>
    </source>
</evidence>
<evidence type="ECO:0000256" key="4">
    <source>
        <dbReference type="ARBA" id="ARBA00022741"/>
    </source>
</evidence>
<feature type="binding site" evidence="9">
    <location>
        <position position="312"/>
    </location>
    <ligand>
        <name>ATP</name>
        <dbReference type="ChEBI" id="CHEBI:30616"/>
    </ligand>
</feature>
<dbReference type="STRING" id="260084.SAMN02927928_2562"/>
<dbReference type="InterPro" id="IPR000577">
    <property type="entry name" value="Carb_kinase_FGGY"/>
</dbReference>
<comment type="similarity">
    <text evidence="2 9 10">Belongs to the FGGY kinase family.</text>
</comment>
<feature type="binding site" evidence="9">
    <location>
        <position position="243"/>
    </location>
    <ligand>
        <name>sn-glycerol 3-phosphate</name>
        <dbReference type="ChEBI" id="CHEBI:57597"/>
    </ligand>
</feature>
<dbReference type="FunFam" id="3.30.420.40:FF:000008">
    <property type="entry name" value="Glycerol kinase"/>
    <property type="match status" value="1"/>
</dbReference>
<feature type="binding site" evidence="9">
    <location>
        <position position="308"/>
    </location>
    <ligand>
        <name>ADP</name>
        <dbReference type="ChEBI" id="CHEBI:456216"/>
    </ligand>
</feature>
<feature type="binding site" evidence="9">
    <location>
        <position position="12"/>
    </location>
    <ligand>
        <name>ADP</name>
        <dbReference type="ChEBI" id="CHEBI:456216"/>
    </ligand>
</feature>
<dbReference type="PROSITE" id="PS00933">
    <property type="entry name" value="FGGY_KINASES_1"/>
    <property type="match status" value="1"/>
</dbReference>
<feature type="binding site" evidence="9">
    <location>
        <position position="243"/>
    </location>
    <ligand>
        <name>glycerol</name>
        <dbReference type="ChEBI" id="CHEBI:17754"/>
    </ligand>
</feature>
<dbReference type="HAMAP" id="MF_00186">
    <property type="entry name" value="Glycerol_kin"/>
    <property type="match status" value="1"/>
</dbReference>
<keyword evidence="7 9" id="KW-0067">ATP-binding</keyword>
<feature type="binding site" evidence="9">
    <location>
        <position position="409"/>
    </location>
    <ligand>
        <name>ADP</name>
        <dbReference type="ChEBI" id="CHEBI:456216"/>
    </ligand>
</feature>
<reference evidence="14" key="1">
    <citation type="submission" date="2016-10" db="EMBL/GenBank/DDBJ databases">
        <authorList>
            <person name="Varghese N."/>
            <person name="Submissions S."/>
        </authorList>
    </citation>
    <scope>NUCLEOTIDE SEQUENCE [LARGE SCALE GENOMIC DNA]</scope>
    <source>
        <strain evidence="14">CGMCC 1.3431</strain>
    </source>
</reference>
<dbReference type="GO" id="GO:0006072">
    <property type="term" value="P:glycerol-3-phosphate metabolic process"/>
    <property type="evidence" value="ECO:0007669"/>
    <property type="project" value="InterPro"/>
</dbReference>
<evidence type="ECO:0000256" key="5">
    <source>
        <dbReference type="ARBA" id="ARBA00022777"/>
    </source>
</evidence>
<feature type="binding site" evidence="9">
    <location>
        <position position="13"/>
    </location>
    <ligand>
        <name>ATP</name>
        <dbReference type="ChEBI" id="CHEBI:30616"/>
    </ligand>
</feature>
<dbReference type="NCBIfam" id="TIGR01311">
    <property type="entry name" value="glycerol_kin"/>
    <property type="match status" value="1"/>
</dbReference>
<keyword evidence="6 9" id="KW-0319">Glycerol metabolism</keyword>
<dbReference type="UniPathway" id="UPA00618">
    <property type="reaction ID" value="UER00672"/>
</dbReference>
<organism evidence="13 14">
    <name type="scientific">Asticcacaulis taihuensis</name>
    <dbReference type="NCBI Taxonomy" id="260084"/>
    <lineage>
        <taxon>Bacteria</taxon>
        <taxon>Pseudomonadati</taxon>
        <taxon>Pseudomonadota</taxon>
        <taxon>Alphaproteobacteria</taxon>
        <taxon>Caulobacterales</taxon>
        <taxon>Caulobacteraceae</taxon>
        <taxon>Asticcacaulis</taxon>
    </lineage>
</organism>
<dbReference type="EMBL" id="FMTS01000004">
    <property type="protein sequence ID" value="SCW66879.1"/>
    <property type="molecule type" value="Genomic_DNA"/>
</dbReference>
<keyword evidence="14" id="KW-1185">Reference proteome</keyword>
<dbReference type="GO" id="GO:0004370">
    <property type="term" value="F:glycerol kinase activity"/>
    <property type="evidence" value="ECO:0007669"/>
    <property type="project" value="UniProtKB-UniRule"/>
</dbReference>
<dbReference type="PANTHER" id="PTHR10196">
    <property type="entry name" value="SUGAR KINASE"/>
    <property type="match status" value="1"/>
</dbReference>
<keyword evidence="5 9" id="KW-0418">Kinase</keyword>
<comment type="pathway">
    <text evidence="1 9">Polyol metabolism; glycerol degradation via glycerol kinase pathway; sn-glycerol 3-phosphate from glycerol: step 1/1.</text>
</comment>
<name>A0A1G4SEX3_9CAUL</name>
<accession>A0A1G4SEX3</accession>
<feature type="binding site" evidence="9">
    <location>
        <position position="413"/>
    </location>
    <ligand>
        <name>ADP</name>
        <dbReference type="ChEBI" id="CHEBI:456216"/>
    </ligand>
</feature>
<evidence type="ECO:0000256" key="9">
    <source>
        <dbReference type="HAMAP-Rule" id="MF_00186"/>
    </source>
</evidence>
<sequence>MSRYILALDQGTTSSRAIIVDEGGHILKTAQKEFRQIFPQGGWVEHDAREIWSTQMGVAQEALTAAGLRASDIAAIGITNQRETTVVWDRATGQPIHNAIVWQDRRTAAICDDLIAAGHESLFEQKTGLRLDAYFSGTKIKWLLDHVPEARARAERGELAFGTIDSWLVWNLTGGALHITDASNASRTLLFNIHTGDWDDELLAVLDIPRALLPQARGNSEVYGETAAGLFGARILIAGMAGDQQAATFGQVCLERGMAKNTYGTGCFMLMNTGGAAIRSRHKLLTTLAWQLGGQRTYALEGSVFVAGALVQWLRDGLGIIRSSGEIEALAASVPDSGGVVLVPAFVGLGAPHWDAYARGTILGLTRGSTKAHIARAALEGIAFQSAEVLEAMISDSGVSLTELRVDGGASHNNLLMQFQADILGVPVVRPKITETTALGAAYLAGLAVGYWRSTDELCAQWQVDRVFEPVMSADERVARLARWRKAVGRSLDWEDRA</sequence>
<dbReference type="PIRSF" id="PIRSF000538">
    <property type="entry name" value="GlpK"/>
    <property type="match status" value="1"/>
</dbReference>
<dbReference type="GO" id="GO:0005829">
    <property type="term" value="C:cytosol"/>
    <property type="evidence" value="ECO:0007669"/>
    <property type="project" value="TreeGrafter"/>
</dbReference>
<evidence type="ECO:0000313" key="13">
    <source>
        <dbReference type="EMBL" id="SCW66879.1"/>
    </source>
</evidence>
<comment type="catalytic activity">
    <reaction evidence="8 9">
        <text>glycerol + ATP = sn-glycerol 3-phosphate + ADP + H(+)</text>
        <dbReference type="Rhea" id="RHEA:21644"/>
        <dbReference type="ChEBI" id="CHEBI:15378"/>
        <dbReference type="ChEBI" id="CHEBI:17754"/>
        <dbReference type="ChEBI" id="CHEBI:30616"/>
        <dbReference type="ChEBI" id="CHEBI:57597"/>
        <dbReference type="ChEBI" id="CHEBI:456216"/>
        <dbReference type="EC" id="2.7.1.30"/>
    </reaction>
</comment>
<dbReference type="NCBIfam" id="NF000756">
    <property type="entry name" value="PRK00047.1"/>
    <property type="match status" value="1"/>
</dbReference>
<feature type="binding site" evidence="9">
    <location>
        <position position="265"/>
    </location>
    <ligand>
        <name>ATP</name>
        <dbReference type="ChEBI" id="CHEBI:30616"/>
    </ligand>
</feature>
<dbReference type="FunFam" id="3.30.420.40:FF:000007">
    <property type="entry name" value="Glycerol kinase"/>
    <property type="match status" value="1"/>
</dbReference>
<feature type="domain" description="Carbohydrate kinase FGGY N-terminal" evidence="11">
    <location>
        <begin position="4"/>
        <end position="250"/>
    </location>
</feature>
<evidence type="ECO:0000256" key="2">
    <source>
        <dbReference type="ARBA" id="ARBA00009156"/>
    </source>
</evidence>
<feature type="binding site" evidence="9">
    <location>
        <position position="12"/>
    </location>
    <ligand>
        <name>sn-glycerol 3-phosphate</name>
        <dbReference type="ChEBI" id="CHEBI:57597"/>
    </ligand>
</feature>
<evidence type="ECO:0000259" key="12">
    <source>
        <dbReference type="Pfam" id="PF02782"/>
    </source>
</evidence>
<dbReference type="GO" id="GO:0019563">
    <property type="term" value="P:glycerol catabolic process"/>
    <property type="evidence" value="ECO:0007669"/>
    <property type="project" value="UniProtKB-UniRule"/>
</dbReference>
<comment type="activity regulation">
    <text evidence="9">Inhibited by fructose 1,6-bisphosphate (FBP).</text>
</comment>
<dbReference type="CDD" id="cd07786">
    <property type="entry name" value="FGGY_EcGK_like"/>
    <property type="match status" value="1"/>
</dbReference>
<evidence type="ECO:0000256" key="1">
    <source>
        <dbReference type="ARBA" id="ARBA00005190"/>
    </source>
</evidence>
<feature type="binding site" evidence="9">
    <location>
        <position position="265"/>
    </location>
    <ligand>
        <name>ADP</name>
        <dbReference type="ChEBI" id="CHEBI:456216"/>
    </ligand>
</feature>
<evidence type="ECO:0000256" key="7">
    <source>
        <dbReference type="ARBA" id="ARBA00022840"/>
    </source>
</evidence>
<dbReference type="PROSITE" id="PS00445">
    <property type="entry name" value="FGGY_KINASES_2"/>
    <property type="match status" value="1"/>
</dbReference>
<feature type="binding site" evidence="9">
    <location>
        <position position="409"/>
    </location>
    <ligand>
        <name>ATP</name>
        <dbReference type="ChEBI" id="CHEBI:30616"/>
    </ligand>
</feature>
<dbReference type="InterPro" id="IPR018484">
    <property type="entry name" value="FGGY_N"/>
</dbReference>
<feature type="binding site" evidence="9">
    <location>
        <position position="16"/>
    </location>
    <ligand>
        <name>ADP</name>
        <dbReference type="ChEBI" id="CHEBI:456216"/>
    </ligand>
</feature>
<feature type="binding site" evidence="9">
    <location>
        <position position="82"/>
    </location>
    <ligand>
        <name>glycerol</name>
        <dbReference type="ChEBI" id="CHEBI:17754"/>
    </ligand>
</feature>
<protein>
    <recommendedName>
        <fullName evidence="9">Glycerol kinase</fullName>
        <ecNumber evidence="9">2.7.1.30</ecNumber>
    </recommendedName>
    <alternativeName>
        <fullName evidence="9">ATP:glycerol 3-phosphotransferase</fullName>
    </alternativeName>
    <alternativeName>
        <fullName evidence="9">Glycerokinase</fullName>
        <shortName evidence="9">GK</shortName>
    </alternativeName>
</protein>
<proteinExistence type="inferred from homology"/>
<dbReference type="InterPro" id="IPR005999">
    <property type="entry name" value="Glycerol_kin"/>
</dbReference>
<feature type="binding site" evidence="9">
    <location>
        <position position="134"/>
    </location>
    <ligand>
        <name>glycerol</name>
        <dbReference type="ChEBI" id="CHEBI:17754"/>
    </ligand>
</feature>
<feature type="binding site" evidence="9">
    <location>
        <position position="83"/>
    </location>
    <ligand>
        <name>glycerol</name>
        <dbReference type="ChEBI" id="CHEBI:17754"/>
    </ligand>
</feature>
<dbReference type="InterPro" id="IPR043129">
    <property type="entry name" value="ATPase_NBD"/>
</dbReference>
<comment type="function">
    <text evidence="9">Key enzyme in the regulation of glycerol uptake and metabolism. Catalyzes the phosphorylation of glycerol to yield sn-glycerol 3-phosphate.</text>
</comment>
<evidence type="ECO:0000313" key="14">
    <source>
        <dbReference type="Proteomes" id="UP000199150"/>
    </source>
</evidence>
<keyword evidence="4 9" id="KW-0547">Nucleotide-binding</keyword>
<feature type="binding site" evidence="9">
    <location>
        <position position="14"/>
    </location>
    <ligand>
        <name>ATP</name>
        <dbReference type="ChEBI" id="CHEBI:30616"/>
    </ligand>
</feature>